<dbReference type="EMBL" id="BSNN01000002">
    <property type="protein sequence ID" value="GLQ34228.1"/>
    <property type="molecule type" value="Genomic_DNA"/>
</dbReference>
<protein>
    <submittedName>
        <fullName evidence="1">Uncharacterized protein</fullName>
    </submittedName>
</protein>
<name>A0ABQ5VSY0_9RHOB</name>
<evidence type="ECO:0000313" key="1">
    <source>
        <dbReference type="EMBL" id="GLQ34228.1"/>
    </source>
</evidence>
<dbReference type="RefSeq" id="WP_284375916.1">
    <property type="nucleotide sequence ID" value="NZ_BSNN01000002.1"/>
</dbReference>
<reference evidence="2" key="1">
    <citation type="journal article" date="2019" name="Int. J. Syst. Evol. Microbiol.">
        <title>The Global Catalogue of Microorganisms (GCM) 10K type strain sequencing project: providing services to taxonomists for standard genome sequencing and annotation.</title>
        <authorList>
            <consortium name="The Broad Institute Genomics Platform"/>
            <consortium name="The Broad Institute Genome Sequencing Center for Infectious Disease"/>
            <person name="Wu L."/>
            <person name="Ma J."/>
        </authorList>
    </citation>
    <scope>NUCLEOTIDE SEQUENCE [LARGE SCALE GENOMIC DNA]</scope>
    <source>
        <strain evidence="2">NBRC 110140</strain>
    </source>
</reference>
<evidence type="ECO:0000313" key="2">
    <source>
        <dbReference type="Proteomes" id="UP001156694"/>
    </source>
</evidence>
<sequence>MVYKGDLEIDPRGMIYEAYRMEPITVADARVIFLDWAMEAAKADMRADLELLLRTYGQHAPDHPMTQVIKEGLSQSAIKGRRGGRSGRMRG</sequence>
<comment type="caution">
    <text evidence="1">The sequence shown here is derived from an EMBL/GenBank/DDBJ whole genome shotgun (WGS) entry which is preliminary data.</text>
</comment>
<accession>A0ABQ5VSY0</accession>
<proteinExistence type="predicted"/>
<organism evidence="1 2">
    <name type="scientific">Amylibacter marinus</name>
    <dbReference type="NCBI Taxonomy" id="1475483"/>
    <lineage>
        <taxon>Bacteria</taxon>
        <taxon>Pseudomonadati</taxon>
        <taxon>Pseudomonadota</taxon>
        <taxon>Alphaproteobacteria</taxon>
        <taxon>Rhodobacterales</taxon>
        <taxon>Paracoccaceae</taxon>
        <taxon>Amylibacter</taxon>
    </lineage>
</organism>
<gene>
    <name evidence="1" type="ORF">GCM10007939_05110</name>
</gene>
<dbReference type="Proteomes" id="UP001156694">
    <property type="component" value="Unassembled WGS sequence"/>
</dbReference>
<keyword evidence="2" id="KW-1185">Reference proteome</keyword>